<dbReference type="EMBL" id="VSSQ01073380">
    <property type="protein sequence ID" value="MPN24508.1"/>
    <property type="molecule type" value="Genomic_DNA"/>
</dbReference>
<dbReference type="AlphaFoldDB" id="A0A645GC53"/>
<sequence length="63" mass="7126">MVNAERLADVPQLYAAGANYVLTPRLLEASELLSLVEAADKNLLEEKRRYQAELLEDRNEVLP</sequence>
<name>A0A645GC53_9ZZZZ</name>
<proteinExistence type="predicted"/>
<accession>A0A645GC53</accession>
<protein>
    <submittedName>
        <fullName evidence="1">Uncharacterized protein</fullName>
    </submittedName>
</protein>
<organism evidence="1">
    <name type="scientific">bioreactor metagenome</name>
    <dbReference type="NCBI Taxonomy" id="1076179"/>
    <lineage>
        <taxon>unclassified sequences</taxon>
        <taxon>metagenomes</taxon>
        <taxon>ecological metagenomes</taxon>
    </lineage>
</organism>
<comment type="caution">
    <text evidence="1">The sequence shown here is derived from an EMBL/GenBank/DDBJ whole genome shotgun (WGS) entry which is preliminary data.</text>
</comment>
<evidence type="ECO:0000313" key="1">
    <source>
        <dbReference type="EMBL" id="MPN24508.1"/>
    </source>
</evidence>
<gene>
    <name evidence="1" type="ORF">SDC9_171907</name>
</gene>
<reference evidence="1" key="1">
    <citation type="submission" date="2019-08" db="EMBL/GenBank/DDBJ databases">
        <authorList>
            <person name="Kucharzyk K."/>
            <person name="Murdoch R.W."/>
            <person name="Higgins S."/>
            <person name="Loffler F."/>
        </authorList>
    </citation>
    <scope>NUCLEOTIDE SEQUENCE</scope>
</reference>